<evidence type="ECO:0000313" key="11">
    <source>
        <dbReference type="Proteomes" id="UP000176855"/>
    </source>
</evidence>
<evidence type="ECO:0000256" key="9">
    <source>
        <dbReference type="HAMAP-Rule" id="MF_00422"/>
    </source>
</evidence>
<dbReference type="PANTHER" id="PTHR33910">
    <property type="entry name" value="PROTEIN TRANSLOCASE SUBUNIT SECE"/>
    <property type="match status" value="1"/>
</dbReference>
<accession>A0A1G2HQ82</accession>
<comment type="subcellular location">
    <subcellularLocation>
        <location evidence="9">Cell membrane</location>
        <topology evidence="9">Single-pass membrane protein</topology>
    </subcellularLocation>
    <subcellularLocation>
        <location evidence="1">Membrane</location>
    </subcellularLocation>
</comment>
<comment type="caution">
    <text evidence="10">The sequence shown here is derived from an EMBL/GenBank/DDBJ whole genome shotgun (WGS) entry which is preliminary data.</text>
</comment>
<keyword evidence="2 9" id="KW-0813">Transport</keyword>
<keyword evidence="7 9" id="KW-0811">Translocation</keyword>
<dbReference type="GO" id="GO:0008320">
    <property type="term" value="F:protein transmembrane transporter activity"/>
    <property type="evidence" value="ECO:0007669"/>
    <property type="project" value="UniProtKB-UniRule"/>
</dbReference>
<keyword evidence="6 9" id="KW-1133">Transmembrane helix</keyword>
<evidence type="ECO:0000256" key="4">
    <source>
        <dbReference type="ARBA" id="ARBA00022692"/>
    </source>
</evidence>
<evidence type="ECO:0000256" key="3">
    <source>
        <dbReference type="ARBA" id="ARBA00022475"/>
    </source>
</evidence>
<proteinExistence type="inferred from homology"/>
<dbReference type="InterPro" id="IPR038379">
    <property type="entry name" value="SecE_sf"/>
</dbReference>
<keyword evidence="5 9" id="KW-0653">Protein transport</keyword>
<evidence type="ECO:0000256" key="2">
    <source>
        <dbReference type="ARBA" id="ARBA00022448"/>
    </source>
</evidence>
<dbReference type="AlphaFoldDB" id="A0A1G2HQ82"/>
<evidence type="ECO:0000256" key="7">
    <source>
        <dbReference type="ARBA" id="ARBA00023010"/>
    </source>
</evidence>
<dbReference type="EMBL" id="MHOO01000004">
    <property type="protein sequence ID" value="OGZ64559.1"/>
    <property type="molecule type" value="Genomic_DNA"/>
</dbReference>
<dbReference type="GO" id="GO:0043952">
    <property type="term" value="P:protein transport by the Sec complex"/>
    <property type="evidence" value="ECO:0007669"/>
    <property type="project" value="UniProtKB-UniRule"/>
</dbReference>
<dbReference type="NCBIfam" id="TIGR00964">
    <property type="entry name" value="secE_bact"/>
    <property type="match status" value="1"/>
</dbReference>
<evidence type="ECO:0000256" key="1">
    <source>
        <dbReference type="ARBA" id="ARBA00004370"/>
    </source>
</evidence>
<keyword evidence="3 9" id="KW-1003">Cell membrane</keyword>
<dbReference type="GO" id="GO:0005886">
    <property type="term" value="C:plasma membrane"/>
    <property type="evidence" value="ECO:0007669"/>
    <property type="project" value="UniProtKB-SubCell"/>
</dbReference>
<dbReference type="PANTHER" id="PTHR33910:SF1">
    <property type="entry name" value="PROTEIN TRANSLOCASE SUBUNIT SECE"/>
    <property type="match status" value="1"/>
</dbReference>
<dbReference type="Proteomes" id="UP000176855">
    <property type="component" value="Unassembled WGS sequence"/>
</dbReference>
<comment type="function">
    <text evidence="9">Essential subunit of the Sec protein translocation channel SecYEG. Clamps together the 2 halves of SecY. May contact the channel plug during translocation.</text>
</comment>
<protein>
    <recommendedName>
        <fullName evidence="9">Protein translocase subunit SecE</fullName>
    </recommendedName>
</protein>
<dbReference type="InterPro" id="IPR001901">
    <property type="entry name" value="Translocase_SecE/Sec61-g"/>
</dbReference>
<dbReference type="GO" id="GO:0065002">
    <property type="term" value="P:intracellular protein transmembrane transport"/>
    <property type="evidence" value="ECO:0007669"/>
    <property type="project" value="UniProtKB-UniRule"/>
</dbReference>
<dbReference type="Gene3D" id="1.20.5.1030">
    <property type="entry name" value="Preprotein translocase secy subunit"/>
    <property type="match status" value="1"/>
</dbReference>
<reference evidence="10 11" key="1">
    <citation type="journal article" date="2016" name="Nat. Commun.">
        <title>Thousands of microbial genomes shed light on interconnected biogeochemical processes in an aquifer system.</title>
        <authorList>
            <person name="Anantharaman K."/>
            <person name="Brown C.T."/>
            <person name="Hug L.A."/>
            <person name="Sharon I."/>
            <person name="Castelle C.J."/>
            <person name="Probst A.J."/>
            <person name="Thomas B.C."/>
            <person name="Singh A."/>
            <person name="Wilkins M.J."/>
            <person name="Karaoz U."/>
            <person name="Brodie E.L."/>
            <person name="Williams K.H."/>
            <person name="Hubbard S.S."/>
            <person name="Banfield J.F."/>
        </authorList>
    </citation>
    <scope>NUCLEOTIDE SEQUENCE [LARGE SCALE GENOMIC DNA]</scope>
</reference>
<dbReference type="HAMAP" id="MF_00422">
    <property type="entry name" value="SecE"/>
    <property type="match status" value="1"/>
</dbReference>
<evidence type="ECO:0000256" key="6">
    <source>
        <dbReference type="ARBA" id="ARBA00022989"/>
    </source>
</evidence>
<dbReference type="STRING" id="1802202.A2730_02595"/>
<evidence type="ECO:0000256" key="8">
    <source>
        <dbReference type="ARBA" id="ARBA00023136"/>
    </source>
</evidence>
<keyword evidence="4 9" id="KW-0812">Transmembrane</keyword>
<evidence type="ECO:0000256" key="5">
    <source>
        <dbReference type="ARBA" id="ARBA00022927"/>
    </source>
</evidence>
<feature type="transmembrane region" description="Helical" evidence="9">
    <location>
        <begin position="29"/>
        <end position="54"/>
    </location>
</feature>
<comment type="similarity">
    <text evidence="9">Belongs to the SecE/SEC61-gamma family.</text>
</comment>
<sequence length="64" mass="7264">MLTIGKVNIFFKEVYVELKKTSWLSRNEVLRYTLIVLAATLIVAAVLGGLDFLFSEALRSFILK</sequence>
<dbReference type="Pfam" id="PF00584">
    <property type="entry name" value="SecE"/>
    <property type="match status" value="1"/>
</dbReference>
<gene>
    <name evidence="9" type="primary">secE</name>
    <name evidence="10" type="ORF">A2730_02595</name>
</gene>
<name>A0A1G2HQ82_9BACT</name>
<comment type="subunit">
    <text evidence="9">Component of the Sec protein translocase complex. Heterotrimer consisting of SecY, SecE and SecG subunits. The heterotrimers can form oligomers, although 1 heterotrimer is thought to be able to translocate proteins. Interacts with the ribosome. Interacts with SecDF, and other proteins may be involved. Interacts with SecA.</text>
</comment>
<organism evidence="10 11">
    <name type="scientific">Candidatus Staskawiczbacteria bacterium RIFCSPHIGHO2_01_FULL_39_25</name>
    <dbReference type="NCBI Taxonomy" id="1802202"/>
    <lineage>
        <taxon>Bacteria</taxon>
        <taxon>Candidatus Staskawicziibacteriota</taxon>
    </lineage>
</organism>
<evidence type="ECO:0000313" key="10">
    <source>
        <dbReference type="EMBL" id="OGZ64559.1"/>
    </source>
</evidence>
<dbReference type="GO" id="GO:0009306">
    <property type="term" value="P:protein secretion"/>
    <property type="evidence" value="ECO:0007669"/>
    <property type="project" value="UniProtKB-UniRule"/>
</dbReference>
<dbReference type="InterPro" id="IPR005807">
    <property type="entry name" value="SecE_bac"/>
</dbReference>
<dbReference type="GO" id="GO:0006605">
    <property type="term" value="P:protein targeting"/>
    <property type="evidence" value="ECO:0007669"/>
    <property type="project" value="UniProtKB-UniRule"/>
</dbReference>
<keyword evidence="8 9" id="KW-0472">Membrane</keyword>